<keyword evidence="7" id="KW-1185">Reference proteome</keyword>
<dbReference type="GO" id="GO:0016740">
    <property type="term" value="F:transferase activity"/>
    <property type="evidence" value="ECO:0007669"/>
    <property type="project" value="UniProtKB-KW"/>
</dbReference>
<name>A0A0F8D153_CERFI</name>
<dbReference type="InterPro" id="IPR057983">
    <property type="entry name" value="NAA35-like_N"/>
</dbReference>
<gene>
    <name evidence="6" type="primary">NAA35</name>
    <name evidence="6" type="ORF">CFO_g1141</name>
</gene>
<dbReference type="Proteomes" id="UP000034841">
    <property type="component" value="Unassembled WGS sequence"/>
</dbReference>
<comment type="similarity">
    <text evidence="2">Belongs to the MAK10 family.</text>
</comment>
<protein>
    <submittedName>
        <fullName evidence="6">N-alpha-acetyltransferase 35 NatC auxiliary subunit</fullName>
    </submittedName>
</protein>
<dbReference type="InterPro" id="IPR007244">
    <property type="entry name" value="Naa35_N"/>
</dbReference>
<dbReference type="OrthoDB" id="269405at2759"/>
<dbReference type="AlphaFoldDB" id="A0A0F8D153"/>
<comment type="caution">
    <text evidence="6">The sequence shown here is derived from an EMBL/GenBank/DDBJ whole genome shotgun (WGS) entry which is preliminary data.</text>
</comment>
<keyword evidence="6" id="KW-0808">Transferase</keyword>
<evidence type="ECO:0000256" key="1">
    <source>
        <dbReference type="ARBA" id="ARBA00004496"/>
    </source>
</evidence>
<organism evidence="6 7">
    <name type="scientific">Ceratocystis fimbriata f. sp. platani</name>
    <dbReference type="NCBI Taxonomy" id="88771"/>
    <lineage>
        <taxon>Eukaryota</taxon>
        <taxon>Fungi</taxon>
        <taxon>Dikarya</taxon>
        <taxon>Ascomycota</taxon>
        <taxon>Pezizomycotina</taxon>
        <taxon>Sordariomycetes</taxon>
        <taxon>Hypocreomycetidae</taxon>
        <taxon>Microascales</taxon>
        <taxon>Ceratocystidaceae</taxon>
        <taxon>Ceratocystis</taxon>
    </lineage>
</organism>
<dbReference type="InterPro" id="IPR057982">
    <property type="entry name" value="TPR_NAA35"/>
</dbReference>
<keyword evidence="3" id="KW-0963">Cytoplasm</keyword>
<dbReference type="Pfam" id="PF25789">
    <property type="entry name" value="TPR_NAA35"/>
    <property type="match status" value="1"/>
</dbReference>
<evidence type="ECO:0000256" key="3">
    <source>
        <dbReference type="ARBA" id="ARBA00022490"/>
    </source>
</evidence>
<accession>A0A0F8D153</accession>
<comment type="subcellular location">
    <subcellularLocation>
        <location evidence="1">Cytoplasm</location>
    </subcellularLocation>
</comment>
<dbReference type="GO" id="GO:0031417">
    <property type="term" value="C:NatC complex"/>
    <property type="evidence" value="ECO:0007669"/>
    <property type="project" value="InterPro"/>
</dbReference>
<reference evidence="6 7" key="1">
    <citation type="submission" date="2015-04" db="EMBL/GenBank/DDBJ databases">
        <title>Genome sequence of Ceratocystis platani, a major pathogen of plane trees.</title>
        <authorList>
            <person name="Belbahri L."/>
        </authorList>
    </citation>
    <scope>NUCLEOTIDE SEQUENCE [LARGE SCALE GENOMIC DNA]</scope>
    <source>
        <strain evidence="6 7">CFO</strain>
    </source>
</reference>
<dbReference type="Pfam" id="PF04112">
    <property type="entry name" value="Mak10"/>
    <property type="match status" value="1"/>
</dbReference>
<evidence type="ECO:0000256" key="2">
    <source>
        <dbReference type="ARBA" id="ARBA00006289"/>
    </source>
</evidence>
<sequence length="748" mass="84821">MTFDMATMGSSLPSWMYPSSQAPASGLVYTDVTTAFRRAVADMKPGEIIKDDNFSLFDSVAALEIMDPKMDINCADAQTEPEPEYDVSRDLTPQQVLGIIDQLISQEMAWHMGYPLSLTLFSSHYIDQLLSTVPSEVQRAQFSFKLPWNKFTPVSALRAYCIGLIKTCDMVNDQINQEHYYEEEDFVTNTYKRSLFSHFSVESVTQELIDAHKSLSQGACDIDPELTAALCARLCFRASFITALENTQHRLYPSLIEQTWTKALKDVEDVIATRHLGEPVPEAFSAKLQQKLSSSMPPRPIVDIGHELGFRLLKQLFEDGLKVTDVLDYKDPITVQNFVVHFQAKKPKPLVITRTILQRYLFKDLVVLGNASLRLLMDDDLTILVKPPAVLLDPINDYVENSNDVRHRIAQEMEAFRIRAAQCYLDIYRSLCQNRCRVRRTLYHVVRDWDLLEINAIEFDSRLHTLVTQPETFGLSQEPIADWNCTAYTPDWQPLTLWSRLHKLKVMLYIVELGFELDVYYKHEMAAMYFYLSTLCEEVQALETSIKRYSAAATVATTTSALDTVLKGRQHELLMQTDTLRFTLKHGIASALFSIFTVLQRMNAIEPPKQPCGTDELRYDLRMRPFAIKSRPLQTYAEFQALLAGTSSLSTPPPLEELLDCAASAINKAQTKLVELQALVGEGTFAHGSLQLQTDHLKEVERATKASAETIKVLREAVQSDKKMQVTIPVPDDIYAGLWVVPQVKLSE</sequence>
<dbReference type="PANTHER" id="PTHR21373">
    <property type="entry name" value="GLUCOSE REPRESSIBLE PROTEIN MAK10"/>
    <property type="match status" value="1"/>
</dbReference>
<evidence type="ECO:0000259" key="5">
    <source>
        <dbReference type="Pfam" id="PF25789"/>
    </source>
</evidence>
<evidence type="ECO:0000313" key="6">
    <source>
        <dbReference type="EMBL" id="KKF96517.1"/>
    </source>
</evidence>
<dbReference type="PANTHER" id="PTHR21373:SF0">
    <property type="entry name" value="N-ALPHA-ACETYLTRANSFERASE 35, NATC AUXILIARY SUBUNIT"/>
    <property type="match status" value="1"/>
</dbReference>
<evidence type="ECO:0000313" key="7">
    <source>
        <dbReference type="Proteomes" id="UP000034841"/>
    </source>
</evidence>
<proteinExistence type="inferred from homology"/>
<feature type="domain" description="NAA35-like TPR repeats" evidence="5">
    <location>
        <begin position="323"/>
        <end position="726"/>
    </location>
</feature>
<dbReference type="EMBL" id="LBBL01000040">
    <property type="protein sequence ID" value="KKF96517.1"/>
    <property type="molecule type" value="Genomic_DNA"/>
</dbReference>
<feature type="domain" description="NAA35-like N-terminal" evidence="4">
    <location>
        <begin position="45"/>
        <end position="205"/>
    </location>
</feature>
<evidence type="ECO:0000259" key="4">
    <source>
        <dbReference type="Pfam" id="PF04112"/>
    </source>
</evidence>